<dbReference type="InterPro" id="IPR004843">
    <property type="entry name" value="Calcineurin-like_PHP"/>
</dbReference>
<organism evidence="6 7">
    <name type="scientific">Aeromonas simiae</name>
    <dbReference type="NCBI Taxonomy" id="218936"/>
    <lineage>
        <taxon>Bacteria</taxon>
        <taxon>Pseudomonadati</taxon>
        <taxon>Pseudomonadota</taxon>
        <taxon>Gammaproteobacteria</taxon>
        <taxon>Aeromonadales</taxon>
        <taxon>Aeromonadaceae</taxon>
        <taxon>Aeromonas</taxon>
    </lineage>
</organism>
<dbReference type="SUPFAM" id="SSF55816">
    <property type="entry name" value="5'-nucleotidase (syn. UDP-sugar hydrolase), C-terminal domain"/>
    <property type="match status" value="1"/>
</dbReference>
<dbReference type="InterPro" id="IPR029052">
    <property type="entry name" value="Metallo-depent_PP-like"/>
</dbReference>
<accession>A0A5J6WU94</accession>
<dbReference type="InterPro" id="IPR036907">
    <property type="entry name" value="5'-Nucleotdase_C_sf"/>
</dbReference>
<reference evidence="6 7" key="1">
    <citation type="submission" date="2019-05" db="EMBL/GenBank/DDBJ databases">
        <title>OXA-830, a novel chromosomally encoded expanded-spectrum class D beta-lactamase in Aeromonas simiae.</title>
        <authorList>
            <person name="Zhou W."/>
            <person name="Chen Q."/>
        </authorList>
    </citation>
    <scope>NUCLEOTIDE SEQUENCE [LARGE SCALE GENOMIC DNA]</scope>
    <source>
        <strain evidence="6 7">A6</strain>
    </source>
</reference>
<comment type="similarity">
    <text evidence="1 3">Belongs to the 5'-nucleotidase family.</text>
</comment>
<dbReference type="GO" id="GO:0046872">
    <property type="term" value="F:metal ion binding"/>
    <property type="evidence" value="ECO:0007669"/>
    <property type="project" value="InterPro"/>
</dbReference>
<evidence type="ECO:0000259" key="4">
    <source>
        <dbReference type="Pfam" id="PF00149"/>
    </source>
</evidence>
<dbReference type="InterPro" id="IPR006179">
    <property type="entry name" value="5_nucleotidase/apyrase"/>
</dbReference>
<dbReference type="RefSeq" id="WP_193004155.1">
    <property type="nucleotide sequence ID" value="NZ_CP040449.1"/>
</dbReference>
<dbReference type="GO" id="GO:0030288">
    <property type="term" value="C:outer membrane-bounded periplasmic space"/>
    <property type="evidence" value="ECO:0007669"/>
    <property type="project" value="TreeGrafter"/>
</dbReference>
<sequence length="547" mass="59930">MPVALHLAHMSDCHSHFDGAPLRLLTPDGQSVMRECGGYPRIATRLAQLRAEAQACAIPHLFLHAGDTFQGSLYFNRFKERANATLLGQLAPDAMVIGNHEFDLGNEALRDFIRAVPFPVLAANLDSRHEPSDAQAPLRGLPNLFDAERPWLEKNLGGTRFALLGITLSQMADIANPDLHTRFLPVEETLAQTLAAIQRAGIRHIILLSHLGIEQDKKLAERFPQLSLIVGGHTHSLLGDLSHLGISHSEPYPLWHAGVPLFHAGHSAQTLGVCRLLFDDTGRAIEADGRTEWLLWEAVAELPALTAIAPEPTLEQHLAHHYRPVLSQMASHSIATLPAPLHHQRLPDAQHPHGSELAPLVAEAMRWSTREQVGRVDFALHNAGGVRCSLEAGPITEADIAGRLLPFAIPLILYEVYGQELIDALEGAINNATDNGVVGNGSGSFPYVAGLDYRYDADAPLGRRITHLRWEAAPGQWENVAPQARYRGVSSAYTAAGKEGYMALRRTLSHPRRELGLTLADAFVRWARHQGSLTARPPLGHYQPRRA</sequence>
<dbReference type="Gene3D" id="3.60.21.10">
    <property type="match status" value="1"/>
</dbReference>
<name>A0A5J6WU94_9GAMM</name>
<evidence type="ECO:0000256" key="2">
    <source>
        <dbReference type="ARBA" id="ARBA00022729"/>
    </source>
</evidence>
<proteinExistence type="inferred from homology"/>
<dbReference type="KEGG" id="asim:FE240_08490"/>
<dbReference type="PANTHER" id="PTHR11575">
    <property type="entry name" value="5'-NUCLEOTIDASE-RELATED"/>
    <property type="match status" value="1"/>
</dbReference>
<evidence type="ECO:0000256" key="1">
    <source>
        <dbReference type="ARBA" id="ARBA00006654"/>
    </source>
</evidence>
<dbReference type="GO" id="GO:0008768">
    <property type="term" value="F:UDP-sugar diphosphatase activity"/>
    <property type="evidence" value="ECO:0007669"/>
    <property type="project" value="TreeGrafter"/>
</dbReference>
<gene>
    <name evidence="6" type="ORF">FE240_08490</name>
</gene>
<dbReference type="Proteomes" id="UP000594034">
    <property type="component" value="Chromosome"/>
</dbReference>
<evidence type="ECO:0000313" key="6">
    <source>
        <dbReference type="EMBL" id="QFI54726.1"/>
    </source>
</evidence>
<keyword evidence="2" id="KW-0732">Signal</keyword>
<feature type="domain" description="5'-Nucleotidase C-terminal" evidence="5">
    <location>
        <begin position="353"/>
        <end position="504"/>
    </location>
</feature>
<keyword evidence="7" id="KW-1185">Reference proteome</keyword>
<dbReference type="PROSITE" id="PS00786">
    <property type="entry name" value="5_NUCLEOTIDASE_2"/>
    <property type="match status" value="1"/>
</dbReference>
<dbReference type="GO" id="GO:0000166">
    <property type="term" value="F:nucleotide binding"/>
    <property type="evidence" value="ECO:0007669"/>
    <property type="project" value="UniProtKB-KW"/>
</dbReference>
<keyword evidence="3" id="KW-0378">Hydrolase</keyword>
<dbReference type="SUPFAM" id="SSF56300">
    <property type="entry name" value="Metallo-dependent phosphatases"/>
    <property type="match status" value="1"/>
</dbReference>
<dbReference type="PRINTS" id="PR01607">
    <property type="entry name" value="APYRASEFAMLY"/>
</dbReference>
<dbReference type="GO" id="GO:0009166">
    <property type="term" value="P:nucleotide catabolic process"/>
    <property type="evidence" value="ECO:0007669"/>
    <property type="project" value="InterPro"/>
</dbReference>
<evidence type="ECO:0000256" key="3">
    <source>
        <dbReference type="RuleBase" id="RU362119"/>
    </source>
</evidence>
<dbReference type="GO" id="GO:0008253">
    <property type="term" value="F:5'-nucleotidase activity"/>
    <property type="evidence" value="ECO:0007669"/>
    <property type="project" value="TreeGrafter"/>
</dbReference>
<dbReference type="Pfam" id="PF00149">
    <property type="entry name" value="Metallophos"/>
    <property type="match status" value="1"/>
</dbReference>
<keyword evidence="3" id="KW-0547">Nucleotide-binding</keyword>
<dbReference type="AlphaFoldDB" id="A0A5J6WU94"/>
<evidence type="ECO:0000313" key="7">
    <source>
        <dbReference type="Proteomes" id="UP000594034"/>
    </source>
</evidence>
<feature type="domain" description="Calcineurin-like phosphoesterase" evidence="4">
    <location>
        <begin position="6"/>
        <end position="236"/>
    </location>
</feature>
<dbReference type="Gene3D" id="3.90.780.10">
    <property type="entry name" value="5'-Nucleotidase, C-terminal domain"/>
    <property type="match status" value="1"/>
</dbReference>
<dbReference type="PANTHER" id="PTHR11575:SF24">
    <property type="entry name" value="5'-NUCLEOTIDASE"/>
    <property type="match status" value="1"/>
</dbReference>
<dbReference type="InterPro" id="IPR008334">
    <property type="entry name" value="5'-Nucleotdase_C"/>
</dbReference>
<dbReference type="InterPro" id="IPR006146">
    <property type="entry name" value="5'-Nucleotdase_CS"/>
</dbReference>
<dbReference type="EMBL" id="CP040449">
    <property type="protein sequence ID" value="QFI54726.1"/>
    <property type="molecule type" value="Genomic_DNA"/>
</dbReference>
<protein>
    <submittedName>
        <fullName evidence="6">Bifunctional metallophosphatase/5'-nucleotidase</fullName>
    </submittedName>
</protein>
<dbReference type="Pfam" id="PF02872">
    <property type="entry name" value="5_nucleotid_C"/>
    <property type="match status" value="1"/>
</dbReference>
<evidence type="ECO:0000259" key="5">
    <source>
        <dbReference type="Pfam" id="PF02872"/>
    </source>
</evidence>